<accession>A0A5C0XN89</accession>
<feature type="transmembrane region" description="Helical" evidence="5">
    <location>
        <begin position="105"/>
        <end position="136"/>
    </location>
</feature>
<dbReference type="GeneID" id="41712287"/>
<dbReference type="PANTHER" id="PTHR32322:SF2">
    <property type="entry name" value="EAMA DOMAIN-CONTAINING PROTEIN"/>
    <property type="match status" value="1"/>
</dbReference>
<dbReference type="Pfam" id="PF00892">
    <property type="entry name" value="EamA"/>
    <property type="match status" value="2"/>
</dbReference>
<dbReference type="Gene3D" id="1.10.3730.20">
    <property type="match status" value="1"/>
</dbReference>
<name>A0A5C0XN89_PYRFU</name>
<evidence type="ECO:0000256" key="4">
    <source>
        <dbReference type="ARBA" id="ARBA00023136"/>
    </source>
</evidence>
<dbReference type="InterPro" id="IPR000620">
    <property type="entry name" value="EamA_dom"/>
</dbReference>
<evidence type="ECO:0000256" key="1">
    <source>
        <dbReference type="ARBA" id="ARBA00004141"/>
    </source>
</evidence>
<dbReference type="PANTHER" id="PTHR32322">
    <property type="entry name" value="INNER MEMBRANE TRANSPORTER"/>
    <property type="match status" value="1"/>
</dbReference>
<feature type="domain" description="EamA" evidence="6">
    <location>
        <begin position="1"/>
        <end position="136"/>
    </location>
</feature>
<proteinExistence type="predicted"/>
<evidence type="ECO:0000313" key="8">
    <source>
        <dbReference type="Proteomes" id="UP000324354"/>
    </source>
</evidence>
<dbReference type="InterPro" id="IPR050638">
    <property type="entry name" value="AA-Vitamin_Transporters"/>
</dbReference>
<dbReference type="SUPFAM" id="SSF103481">
    <property type="entry name" value="Multidrug resistance efflux transporter EmrE"/>
    <property type="match status" value="2"/>
</dbReference>
<dbReference type="EMBL" id="CP023154">
    <property type="protein sequence ID" value="QEK78199.1"/>
    <property type="molecule type" value="Genomic_DNA"/>
</dbReference>
<dbReference type="AlphaFoldDB" id="A0A5C0XN89"/>
<gene>
    <name evidence="7" type="ORF">PFDSM3638_02420</name>
</gene>
<sequence length="284" mass="31128">MLGIILGLISAFCWGSASVLVKVGLKDKSPVYANVIRLYFSATTYVLIFLITGRLELLVSLPIKYHILAFISGQFGFVIGDYFYFSALKRLGVSRTVPITSTYPLWTILWAFLLGKEITVLTVIGAVLIVIGIVIVRKAETEENVDPVGILYAFLTPIFWSLAIIIMDWLSSRIESLSLAGLRIIYAAVGITFVSWRYLPEFKKATRKELLVLSLAGLLGLVVAQYSFVKGTALVGAEIVTPVTAINPMISTLLAIGLLKEPFNKKILISLILIITGIILISQA</sequence>
<dbReference type="InterPro" id="IPR037185">
    <property type="entry name" value="EmrE-like"/>
</dbReference>
<feature type="transmembrane region" description="Helical" evidence="5">
    <location>
        <begin position="176"/>
        <end position="198"/>
    </location>
</feature>
<keyword evidence="4 5" id="KW-0472">Membrane</keyword>
<feature type="transmembrane region" description="Helical" evidence="5">
    <location>
        <begin position="210"/>
        <end position="228"/>
    </location>
</feature>
<comment type="subcellular location">
    <subcellularLocation>
        <location evidence="1">Membrane</location>
        <topology evidence="1">Multi-pass membrane protein</topology>
    </subcellularLocation>
</comment>
<protein>
    <submittedName>
        <fullName evidence="7">EamA family transporter</fullName>
    </submittedName>
</protein>
<keyword evidence="2 5" id="KW-0812">Transmembrane</keyword>
<feature type="domain" description="EamA" evidence="6">
    <location>
        <begin position="149"/>
        <end position="282"/>
    </location>
</feature>
<evidence type="ECO:0000313" key="7">
    <source>
        <dbReference type="EMBL" id="QEK78199.1"/>
    </source>
</evidence>
<evidence type="ECO:0000256" key="3">
    <source>
        <dbReference type="ARBA" id="ARBA00022989"/>
    </source>
</evidence>
<keyword evidence="3 5" id="KW-1133">Transmembrane helix</keyword>
<dbReference type="GO" id="GO:0016020">
    <property type="term" value="C:membrane"/>
    <property type="evidence" value="ECO:0007669"/>
    <property type="project" value="UniProtKB-SubCell"/>
</dbReference>
<dbReference type="OrthoDB" id="29208at2157"/>
<dbReference type="Proteomes" id="UP000324354">
    <property type="component" value="Chromosome"/>
</dbReference>
<evidence type="ECO:0000256" key="2">
    <source>
        <dbReference type="ARBA" id="ARBA00022692"/>
    </source>
</evidence>
<reference evidence="7 8" key="1">
    <citation type="submission" date="2017-08" db="EMBL/GenBank/DDBJ databases">
        <title>Resequencing and Reannotation of the genome of Pyrococcus furiosus type strain DSM3638.</title>
        <authorList>
            <person name="Reichelt R.M."/>
            <person name="Bunk B."/>
        </authorList>
    </citation>
    <scope>NUCLEOTIDE SEQUENCE [LARGE SCALE GENOMIC DNA]</scope>
    <source>
        <strain evidence="7 8">DSM 3638</strain>
    </source>
</reference>
<dbReference type="GeneID" id="13302296"/>
<evidence type="ECO:0000256" key="5">
    <source>
        <dbReference type="SAM" id="Phobius"/>
    </source>
</evidence>
<feature type="transmembrane region" description="Helical" evidence="5">
    <location>
        <begin position="266"/>
        <end position="283"/>
    </location>
</feature>
<feature type="transmembrane region" description="Helical" evidence="5">
    <location>
        <begin position="31"/>
        <end position="53"/>
    </location>
</feature>
<organism evidence="7 8">
    <name type="scientific">Pyrococcus furiosus (strain ATCC 43587 / DSM 3638 / JCM 8422 / Vc1)</name>
    <dbReference type="NCBI Taxonomy" id="186497"/>
    <lineage>
        <taxon>Archaea</taxon>
        <taxon>Methanobacteriati</taxon>
        <taxon>Methanobacteriota</taxon>
        <taxon>Thermococci</taxon>
        <taxon>Thermococcales</taxon>
        <taxon>Thermococcaceae</taxon>
        <taxon>Pyrococcus</taxon>
    </lineage>
</organism>
<feature type="transmembrane region" description="Helical" evidence="5">
    <location>
        <begin position="148"/>
        <end position="170"/>
    </location>
</feature>
<evidence type="ECO:0000259" key="6">
    <source>
        <dbReference type="Pfam" id="PF00892"/>
    </source>
</evidence>
<feature type="transmembrane region" description="Helical" evidence="5">
    <location>
        <begin position="65"/>
        <end position="85"/>
    </location>
</feature>
<feature type="transmembrane region" description="Helical" evidence="5">
    <location>
        <begin position="240"/>
        <end position="259"/>
    </location>
</feature>
<dbReference type="RefSeq" id="WP_011011603.1">
    <property type="nucleotide sequence ID" value="NC_003413.1"/>
</dbReference>